<organism evidence="6 7">
    <name type="scientific">Planotetraspora thailandica</name>
    <dbReference type="NCBI Taxonomy" id="487172"/>
    <lineage>
        <taxon>Bacteria</taxon>
        <taxon>Bacillati</taxon>
        <taxon>Actinomycetota</taxon>
        <taxon>Actinomycetes</taxon>
        <taxon>Streptosporangiales</taxon>
        <taxon>Streptosporangiaceae</taxon>
        <taxon>Planotetraspora</taxon>
    </lineage>
</organism>
<dbReference type="PROSITE" id="PS51078">
    <property type="entry name" value="ICLR_ED"/>
    <property type="match status" value="1"/>
</dbReference>
<dbReference type="SUPFAM" id="SSF46785">
    <property type="entry name" value="Winged helix' DNA-binding domain"/>
    <property type="match status" value="1"/>
</dbReference>
<evidence type="ECO:0000256" key="1">
    <source>
        <dbReference type="ARBA" id="ARBA00023015"/>
    </source>
</evidence>
<dbReference type="SUPFAM" id="SSF55781">
    <property type="entry name" value="GAF domain-like"/>
    <property type="match status" value="1"/>
</dbReference>
<accession>A0A8J3UZG8</accession>
<dbReference type="InterPro" id="IPR014757">
    <property type="entry name" value="Tscrpt_reg_IclR_C"/>
</dbReference>
<dbReference type="Proteomes" id="UP000605992">
    <property type="component" value="Unassembled WGS sequence"/>
</dbReference>
<dbReference type="PANTHER" id="PTHR30136:SF24">
    <property type="entry name" value="HTH-TYPE TRANSCRIPTIONAL REPRESSOR ALLR"/>
    <property type="match status" value="1"/>
</dbReference>
<protein>
    <submittedName>
        <fullName evidence="6">Transcriptional regulator</fullName>
    </submittedName>
</protein>
<evidence type="ECO:0000313" key="7">
    <source>
        <dbReference type="Proteomes" id="UP000605992"/>
    </source>
</evidence>
<evidence type="ECO:0000259" key="4">
    <source>
        <dbReference type="PROSITE" id="PS51077"/>
    </source>
</evidence>
<dbReference type="GO" id="GO:0003677">
    <property type="term" value="F:DNA binding"/>
    <property type="evidence" value="ECO:0007669"/>
    <property type="project" value="UniProtKB-KW"/>
</dbReference>
<keyword evidence="2" id="KW-0238">DNA-binding</keyword>
<keyword evidence="7" id="KW-1185">Reference proteome</keyword>
<sequence>MQSVLRSFRVLEAVAEQQPVGVAELARSLRLPTSSVQRILVTLREAGWIAPTEDVQTRWMLTSRALAVGRKSVHGRSLTDAAAVPMRQLRDATQETVHLSVPDRTERMVIIDRVESEQAVQTYVPVGQSSPIHATASGRSVLAALPDAVLEEVIARGLVPMTDRALADPDRLREKVAEVRADGYAVVIEENRRHIWAIAAAVLDTRRRPVAAVAVSVPTLRHDEQLHIRWGRLVAETAAEIGAALRH</sequence>
<dbReference type="EMBL" id="BOOR01000017">
    <property type="protein sequence ID" value="GII54452.1"/>
    <property type="molecule type" value="Genomic_DNA"/>
</dbReference>
<gene>
    <name evidence="6" type="ORF">Pth03_28410</name>
</gene>
<dbReference type="Gene3D" id="3.30.450.40">
    <property type="match status" value="1"/>
</dbReference>
<dbReference type="InterPro" id="IPR036390">
    <property type="entry name" value="WH_DNA-bd_sf"/>
</dbReference>
<dbReference type="SMART" id="SM00346">
    <property type="entry name" value="HTH_ICLR"/>
    <property type="match status" value="1"/>
</dbReference>
<evidence type="ECO:0000259" key="5">
    <source>
        <dbReference type="PROSITE" id="PS51078"/>
    </source>
</evidence>
<dbReference type="Pfam" id="PF01614">
    <property type="entry name" value="IclR_C"/>
    <property type="match status" value="1"/>
</dbReference>
<dbReference type="Pfam" id="PF09339">
    <property type="entry name" value="HTH_IclR"/>
    <property type="match status" value="1"/>
</dbReference>
<name>A0A8J3UZG8_9ACTN</name>
<evidence type="ECO:0000256" key="3">
    <source>
        <dbReference type="ARBA" id="ARBA00023163"/>
    </source>
</evidence>
<dbReference type="RefSeq" id="WP_203944675.1">
    <property type="nucleotide sequence ID" value="NZ_BOOR01000017.1"/>
</dbReference>
<dbReference type="PROSITE" id="PS51077">
    <property type="entry name" value="HTH_ICLR"/>
    <property type="match status" value="1"/>
</dbReference>
<dbReference type="PANTHER" id="PTHR30136">
    <property type="entry name" value="HELIX-TURN-HELIX TRANSCRIPTIONAL REGULATOR, ICLR FAMILY"/>
    <property type="match status" value="1"/>
</dbReference>
<dbReference type="InterPro" id="IPR036388">
    <property type="entry name" value="WH-like_DNA-bd_sf"/>
</dbReference>
<dbReference type="GO" id="GO:0045892">
    <property type="term" value="P:negative regulation of DNA-templated transcription"/>
    <property type="evidence" value="ECO:0007669"/>
    <property type="project" value="TreeGrafter"/>
</dbReference>
<keyword evidence="3" id="KW-0804">Transcription</keyword>
<dbReference type="Gene3D" id="1.10.10.10">
    <property type="entry name" value="Winged helix-like DNA-binding domain superfamily/Winged helix DNA-binding domain"/>
    <property type="match status" value="1"/>
</dbReference>
<evidence type="ECO:0000313" key="6">
    <source>
        <dbReference type="EMBL" id="GII54452.1"/>
    </source>
</evidence>
<feature type="domain" description="IclR-ED" evidence="5">
    <location>
        <begin position="64"/>
        <end position="247"/>
    </location>
</feature>
<evidence type="ECO:0000256" key="2">
    <source>
        <dbReference type="ARBA" id="ARBA00023125"/>
    </source>
</evidence>
<dbReference type="InterPro" id="IPR029016">
    <property type="entry name" value="GAF-like_dom_sf"/>
</dbReference>
<dbReference type="AlphaFoldDB" id="A0A8J3UZG8"/>
<dbReference type="InterPro" id="IPR050707">
    <property type="entry name" value="HTH_MetabolicPath_Reg"/>
</dbReference>
<comment type="caution">
    <text evidence="6">The sequence shown here is derived from an EMBL/GenBank/DDBJ whole genome shotgun (WGS) entry which is preliminary data.</text>
</comment>
<reference evidence="6" key="1">
    <citation type="submission" date="2021-01" db="EMBL/GenBank/DDBJ databases">
        <title>Whole genome shotgun sequence of Planotetraspora thailandica NBRC 104271.</title>
        <authorList>
            <person name="Komaki H."/>
            <person name="Tamura T."/>
        </authorList>
    </citation>
    <scope>NUCLEOTIDE SEQUENCE</scope>
    <source>
        <strain evidence="6">NBRC 104271</strain>
    </source>
</reference>
<proteinExistence type="predicted"/>
<dbReference type="InterPro" id="IPR005471">
    <property type="entry name" value="Tscrpt_reg_IclR_N"/>
</dbReference>
<keyword evidence="1" id="KW-0805">Transcription regulation</keyword>
<dbReference type="GO" id="GO:0003700">
    <property type="term" value="F:DNA-binding transcription factor activity"/>
    <property type="evidence" value="ECO:0007669"/>
    <property type="project" value="TreeGrafter"/>
</dbReference>
<feature type="domain" description="HTH iclR-type" evidence="4">
    <location>
        <begin position="1"/>
        <end position="63"/>
    </location>
</feature>